<protein>
    <submittedName>
        <fullName evidence="1">Uncharacterized protein</fullName>
    </submittedName>
</protein>
<dbReference type="InParanoid" id="E4WR88"/>
<organism evidence="1">
    <name type="scientific">Oikopleura dioica</name>
    <name type="common">Tunicate</name>
    <dbReference type="NCBI Taxonomy" id="34765"/>
    <lineage>
        <taxon>Eukaryota</taxon>
        <taxon>Metazoa</taxon>
        <taxon>Chordata</taxon>
        <taxon>Tunicata</taxon>
        <taxon>Appendicularia</taxon>
        <taxon>Copelata</taxon>
        <taxon>Oikopleuridae</taxon>
        <taxon>Oikopleura</taxon>
    </lineage>
</organism>
<name>E4WR88_OIKDI</name>
<reference evidence="1" key="1">
    <citation type="journal article" date="2010" name="Science">
        <title>Plasticity of animal genome architecture unmasked by rapid evolution of a pelagic tunicate.</title>
        <authorList>
            <person name="Denoeud F."/>
            <person name="Henriet S."/>
            <person name="Mungpakdee S."/>
            <person name="Aury J.M."/>
            <person name="Da Silva C."/>
            <person name="Brinkmann H."/>
            <person name="Mikhaleva J."/>
            <person name="Olsen L.C."/>
            <person name="Jubin C."/>
            <person name="Canestro C."/>
            <person name="Bouquet J.M."/>
            <person name="Danks G."/>
            <person name="Poulain J."/>
            <person name="Campsteijn C."/>
            <person name="Adamski M."/>
            <person name="Cross I."/>
            <person name="Yadetie F."/>
            <person name="Muffato M."/>
            <person name="Louis A."/>
            <person name="Butcher S."/>
            <person name="Tsagkogeorga G."/>
            <person name="Konrad A."/>
            <person name="Singh S."/>
            <person name="Jensen M.F."/>
            <person name="Cong E.H."/>
            <person name="Eikeseth-Otteraa H."/>
            <person name="Noel B."/>
            <person name="Anthouard V."/>
            <person name="Porcel B.M."/>
            <person name="Kachouri-Lafond R."/>
            <person name="Nishino A."/>
            <person name="Ugolini M."/>
            <person name="Chourrout P."/>
            <person name="Nishida H."/>
            <person name="Aasland R."/>
            <person name="Huzurbazar S."/>
            <person name="Westhof E."/>
            <person name="Delsuc F."/>
            <person name="Lehrach H."/>
            <person name="Reinhardt R."/>
            <person name="Weissenbach J."/>
            <person name="Roy S.W."/>
            <person name="Artiguenave F."/>
            <person name="Postlethwait J.H."/>
            <person name="Manak J.R."/>
            <person name="Thompson E.M."/>
            <person name="Jaillon O."/>
            <person name="Du Pasquier L."/>
            <person name="Boudinot P."/>
            <person name="Liberles D.A."/>
            <person name="Volff J.N."/>
            <person name="Philippe H."/>
            <person name="Lenhard B."/>
            <person name="Roest Crollius H."/>
            <person name="Wincker P."/>
            <person name="Chourrout D."/>
        </authorList>
    </citation>
    <scope>NUCLEOTIDE SEQUENCE [LARGE SCALE GENOMIC DNA]</scope>
</reference>
<dbReference type="AlphaFoldDB" id="E4WR88"/>
<gene>
    <name evidence="1" type="ORF">GSOID_T00000256001</name>
</gene>
<keyword evidence="2" id="KW-1185">Reference proteome</keyword>
<proteinExistence type="predicted"/>
<sequence length="36" mass="4169">MAKMRLSAVLTSRDRESNSLIIIPAYNSRKYLPLLF</sequence>
<evidence type="ECO:0000313" key="1">
    <source>
        <dbReference type="EMBL" id="CBY20269.1"/>
    </source>
</evidence>
<evidence type="ECO:0000313" key="2">
    <source>
        <dbReference type="Proteomes" id="UP000001307"/>
    </source>
</evidence>
<accession>E4WR88</accession>
<dbReference type="Proteomes" id="UP000001307">
    <property type="component" value="Unassembled WGS sequence"/>
</dbReference>
<dbReference type="EMBL" id="FN653015">
    <property type="protein sequence ID" value="CBY20269.1"/>
    <property type="molecule type" value="Genomic_DNA"/>
</dbReference>